<dbReference type="Proteomes" id="UP000789920">
    <property type="component" value="Unassembled WGS sequence"/>
</dbReference>
<gene>
    <name evidence="1" type="ORF">RPERSI_LOCUS19410</name>
</gene>
<proteinExistence type="predicted"/>
<feature type="non-terminal residue" evidence="1">
    <location>
        <position position="1"/>
    </location>
</feature>
<evidence type="ECO:0000313" key="1">
    <source>
        <dbReference type="EMBL" id="CAG8792510.1"/>
    </source>
</evidence>
<dbReference type="EMBL" id="CAJVQC010053162">
    <property type="protein sequence ID" value="CAG8792510.1"/>
    <property type="molecule type" value="Genomic_DNA"/>
</dbReference>
<reference evidence="1" key="1">
    <citation type="submission" date="2021-06" db="EMBL/GenBank/DDBJ databases">
        <authorList>
            <person name="Kallberg Y."/>
            <person name="Tangrot J."/>
            <person name="Rosling A."/>
        </authorList>
    </citation>
    <scope>NUCLEOTIDE SEQUENCE</scope>
    <source>
        <strain evidence="1">MA461A</strain>
    </source>
</reference>
<protein>
    <submittedName>
        <fullName evidence="1">6307_t:CDS:1</fullName>
    </submittedName>
</protein>
<keyword evidence="2" id="KW-1185">Reference proteome</keyword>
<comment type="caution">
    <text evidence="1">The sequence shown here is derived from an EMBL/GenBank/DDBJ whole genome shotgun (WGS) entry which is preliminary data.</text>
</comment>
<organism evidence="1 2">
    <name type="scientific">Racocetra persica</name>
    <dbReference type="NCBI Taxonomy" id="160502"/>
    <lineage>
        <taxon>Eukaryota</taxon>
        <taxon>Fungi</taxon>
        <taxon>Fungi incertae sedis</taxon>
        <taxon>Mucoromycota</taxon>
        <taxon>Glomeromycotina</taxon>
        <taxon>Glomeromycetes</taxon>
        <taxon>Diversisporales</taxon>
        <taxon>Gigasporaceae</taxon>
        <taxon>Racocetra</taxon>
    </lineage>
</organism>
<evidence type="ECO:0000313" key="2">
    <source>
        <dbReference type="Proteomes" id="UP000789920"/>
    </source>
</evidence>
<name>A0ACA9RGI6_9GLOM</name>
<sequence length="135" mass="15407">AGVPGNLTLHLIEAKDLIANDRGGTSDPYVRVRINKNDQHKTAVIKKTLTPRWMREILVYATLHQPSLLWVLSGWNVPDQDLYTVSTVLRDEQVYIPNLTSSPSPILLQVRDYNTIGKDVTIGEYYLNLWEHIEP</sequence>
<feature type="non-terminal residue" evidence="1">
    <location>
        <position position="135"/>
    </location>
</feature>
<accession>A0ACA9RGI6</accession>